<feature type="non-terminal residue" evidence="1">
    <location>
        <position position="45"/>
    </location>
</feature>
<evidence type="ECO:0000313" key="1">
    <source>
        <dbReference type="EMBL" id="SVB87782.1"/>
    </source>
</evidence>
<gene>
    <name evidence="1" type="ORF">METZ01_LOCUS240636</name>
</gene>
<protein>
    <submittedName>
        <fullName evidence="1">Uncharacterized protein</fullName>
    </submittedName>
</protein>
<reference evidence="1" key="1">
    <citation type="submission" date="2018-05" db="EMBL/GenBank/DDBJ databases">
        <authorList>
            <person name="Lanie J.A."/>
            <person name="Ng W.-L."/>
            <person name="Kazmierczak K.M."/>
            <person name="Andrzejewski T.M."/>
            <person name="Davidsen T.M."/>
            <person name="Wayne K.J."/>
            <person name="Tettelin H."/>
            <person name="Glass J.I."/>
            <person name="Rusch D."/>
            <person name="Podicherti R."/>
            <person name="Tsui H.-C.T."/>
            <person name="Winkler M.E."/>
        </authorList>
    </citation>
    <scope>NUCLEOTIDE SEQUENCE</scope>
</reference>
<dbReference type="EMBL" id="UINC01061815">
    <property type="protein sequence ID" value="SVB87782.1"/>
    <property type="molecule type" value="Genomic_DNA"/>
</dbReference>
<dbReference type="AlphaFoldDB" id="A0A382HKW4"/>
<sequence>MSNGNRGTRPPALLFAVTCLLLLVTLVLFSADGLDFGLPFTDRSG</sequence>
<name>A0A382HKW4_9ZZZZ</name>
<organism evidence="1">
    <name type="scientific">marine metagenome</name>
    <dbReference type="NCBI Taxonomy" id="408172"/>
    <lineage>
        <taxon>unclassified sequences</taxon>
        <taxon>metagenomes</taxon>
        <taxon>ecological metagenomes</taxon>
    </lineage>
</organism>
<accession>A0A382HKW4</accession>
<proteinExistence type="predicted"/>